<feature type="transmembrane region" description="Helical" evidence="1">
    <location>
        <begin position="34"/>
        <end position="52"/>
    </location>
</feature>
<keyword evidence="1" id="KW-0472">Membrane</keyword>
<dbReference type="EMBL" id="VNHU01000003">
    <property type="protein sequence ID" value="TYP75005.1"/>
    <property type="molecule type" value="Genomic_DNA"/>
</dbReference>
<dbReference type="RefSeq" id="WP_148782010.1">
    <property type="nucleotide sequence ID" value="NZ_VNHU01000003.1"/>
</dbReference>
<reference evidence="2 3" key="1">
    <citation type="submission" date="2019-07" db="EMBL/GenBank/DDBJ databases">
        <title>Genomic Encyclopedia of Archaeal and Bacterial Type Strains, Phase II (KMG-II): from individual species to whole genera.</title>
        <authorList>
            <person name="Goeker M."/>
        </authorList>
    </citation>
    <scope>NUCLEOTIDE SEQUENCE [LARGE SCALE GENOMIC DNA]</scope>
    <source>
        <strain evidence="2 3">DSM 17527</strain>
    </source>
</reference>
<feature type="transmembrane region" description="Helical" evidence="1">
    <location>
        <begin position="7"/>
        <end position="28"/>
    </location>
</feature>
<protein>
    <submittedName>
        <fullName evidence="2">Uncharacterized protein</fullName>
    </submittedName>
</protein>
<keyword evidence="1" id="KW-1133">Transmembrane helix</keyword>
<evidence type="ECO:0000313" key="3">
    <source>
        <dbReference type="Proteomes" id="UP000324376"/>
    </source>
</evidence>
<sequence>MIKILGFILTIGGAIALVIGILGAFGSISLGLSPWALLILGIIFFFSGIGLLKYRKDTDTVQSEN</sequence>
<dbReference type="AlphaFoldDB" id="A0A5S5C6G4"/>
<evidence type="ECO:0000256" key="1">
    <source>
        <dbReference type="SAM" id="Phobius"/>
    </source>
</evidence>
<gene>
    <name evidence="2" type="ORF">BD809_10367</name>
</gene>
<proteinExistence type="predicted"/>
<keyword evidence="3" id="KW-1185">Reference proteome</keyword>
<evidence type="ECO:0000313" key="2">
    <source>
        <dbReference type="EMBL" id="TYP75005.1"/>
    </source>
</evidence>
<organism evidence="2 3">
    <name type="scientific">Aquimarina intermedia</name>
    <dbReference type="NCBI Taxonomy" id="350814"/>
    <lineage>
        <taxon>Bacteria</taxon>
        <taxon>Pseudomonadati</taxon>
        <taxon>Bacteroidota</taxon>
        <taxon>Flavobacteriia</taxon>
        <taxon>Flavobacteriales</taxon>
        <taxon>Flavobacteriaceae</taxon>
        <taxon>Aquimarina</taxon>
    </lineage>
</organism>
<keyword evidence="1" id="KW-0812">Transmembrane</keyword>
<comment type="caution">
    <text evidence="2">The sequence shown here is derived from an EMBL/GenBank/DDBJ whole genome shotgun (WGS) entry which is preliminary data.</text>
</comment>
<accession>A0A5S5C6G4</accession>
<dbReference type="Proteomes" id="UP000324376">
    <property type="component" value="Unassembled WGS sequence"/>
</dbReference>
<name>A0A5S5C6G4_9FLAO</name>